<protein>
    <submittedName>
        <fullName evidence="10">ABC transporter</fullName>
    </submittedName>
</protein>
<keyword evidence="7" id="KW-0029">Amino-acid transport</keyword>
<evidence type="ECO:0000313" key="10">
    <source>
        <dbReference type="EMBL" id="CUO63790.1"/>
    </source>
</evidence>
<organism evidence="10 11">
    <name type="scientific">Clostridium disporicum</name>
    <dbReference type="NCBI Taxonomy" id="84024"/>
    <lineage>
        <taxon>Bacteria</taxon>
        <taxon>Bacillati</taxon>
        <taxon>Bacillota</taxon>
        <taxon>Clostridia</taxon>
        <taxon>Eubacteriales</taxon>
        <taxon>Clostridiaceae</taxon>
        <taxon>Clostridium</taxon>
    </lineage>
</organism>
<keyword evidence="8" id="KW-0472">Membrane</keyword>
<dbReference type="PANTHER" id="PTHR43166">
    <property type="entry name" value="AMINO ACID IMPORT ATP-BINDING PROTEIN"/>
    <property type="match status" value="1"/>
</dbReference>
<dbReference type="InterPro" id="IPR030679">
    <property type="entry name" value="ABC_ATPase_HisP-typ"/>
</dbReference>
<evidence type="ECO:0000256" key="5">
    <source>
        <dbReference type="ARBA" id="ARBA00022741"/>
    </source>
</evidence>
<dbReference type="EMBL" id="CYZX01000012">
    <property type="protein sequence ID" value="CUO63790.1"/>
    <property type="molecule type" value="Genomic_DNA"/>
</dbReference>
<dbReference type="InterPro" id="IPR027417">
    <property type="entry name" value="P-loop_NTPase"/>
</dbReference>
<evidence type="ECO:0000256" key="2">
    <source>
        <dbReference type="ARBA" id="ARBA00005417"/>
    </source>
</evidence>
<reference evidence="10 11" key="1">
    <citation type="submission" date="2015-09" db="EMBL/GenBank/DDBJ databases">
        <authorList>
            <consortium name="Pathogen Informatics"/>
        </authorList>
    </citation>
    <scope>NUCLEOTIDE SEQUENCE [LARGE SCALE GENOMIC DNA]</scope>
    <source>
        <strain evidence="10 11">2789STDY5834856</strain>
    </source>
</reference>
<dbReference type="PROSITE" id="PS50893">
    <property type="entry name" value="ABC_TRANSPORTER_2"/>
    <property type="match status" value="1"/>
</dbReference>
<dbReference type="RefSeq" id="WP_055266046.1">
    <property type="nucleotide sequence ID" value="NZ_CABIXQ010000012.1"/>
</dbReference>
<dbReference type="InterPro" id="IPR050086">
    <property type="entry name" value="MetN_ABC_transporter-like"/>
</dbReference>
<proteinExistence type="inferred from homology"/>
<dbReference type="PANTHER" id="PTHR43166:SF9">
    <property type="entry name" value="GLUTAMATE_ASPARTATE IMPORT ATP-BINDING PROTEIN GLTL"/>
    <property type="match status" value="1"/>
</dbReference>
<dbReference type="Gene3D" id="3.40.50.300">
    <property type="entry name" value="P-loop containing nucleotide triphosphate hydrolases"/>
    <property type="match status" value="1"/>
</dbReference>
<dbReference type="SUPFAM" id="SSF52540">
    <property type="entry name" value="P-loop containing nucleoside triphosphate hydrolases"/>
    <property type="match status" value="1"/>
</dbReference>
<dbReference type="GO" id="GO:0005886">
    <property type="term" value="C:plasma membrane"/>
    <property type="evidence" value="ECO:0007669"/>
    <property type="project" value="UniProtKB-SubCell"/>
</dbReference>
<evidence type="ECO:0000256" key="3">
    <source>
        <dbReference type="ARBA" id="ARBA00022448"/>
    </source>
</evidence>
<evidence type="ECO:0000313" key="11">
    <source>
        <dbReference type="Proteomes" id="UP000095594"/>
    </source>
</evidence>
<feature type="domain" description="ABC transporter" evidence="9">
    <location>
        <begin position="2"/>
        <end position="236"/>
    </location>
</feature>
<evidence type="ECO:0000256" key="4">
    <source>
        <dbReference type="ARBA" id="ARBA00022475"/>
    </source>
</evidence>
<dbReference type="AlphaFoldDB" id="A0A174GS81"/>
<evidence type="ECO:0000256" key="6">
    <source>
        <dbReference type="ARBA" id="ARBA00022840"/>
    </source>
</evidence>
<dbReference type="InterPro" id="IPR017871">
    <property type="entry name" value="ABC_transporter-like_CS"/>
</dbReference>
<keyword evidence="3" id="KW-0813">Transport</keyword>
<evidence type="ECO:0000256" key="7">
    <source>
        <dbReference type="ARBA" id="ARBA00022970"/>
    </source>
</evidence>
<dbReference type="PIRSF" id="PIRSF039085">
    <property type="entry name" value="ABC_ATPase_HisP"/>
    <property type="match status" value="1"/>
</dbReference>
<sequence>MIQIKNLHKSFNQNEVLKGIDDNIEKGEVVVIIGPSGSGKSTFLRCLNLLEVPTSGEIIFEGTNITDRKIDINKIREKMGMVFQQFNLFPHKTVLENLIIAPVMVKKISEEDAKKKAYDLLGKVGLVDKADAYPASLSGGQKQRIAIARALCMEPDVMLFDEPTSALDPEMVGEVLSVMKDLAKEGMTMVVVTHEMGFAREVGDRILFMDNGKIVEEGSPQEIFNNPKNPRTIDFLSKII</sequence>
<comment type="similarity">
    <text evidence="2">Belongs to the ABC transporter superfamily.</text>
</comment>
<keyword evidence="6" id="KW-0067">ATP-binding</keyword>
<dbReference type="GO" id="GO:0016887">
    <property type="term" value="F:ATP hydrolysis activity"/>
    <property type="evidence" value="ECO:0007669"/>
    <property type="project" value="InterPro"/>
</dbReference>
<comment type="subcellular location">
    <subcellularLocation>
        <location evidence="1">Cell membrane</location>
        <topology evidence="1">Peripheral membrane protein</topology>
    </subcellularLocation>
</comment>
<dbReference type="InterPro" id="IPR003439">
    <property type="entry name" value="ABC_transporter-like_ATP-bd"/>
</dbReference>
<dbReference type="GO" id="GO:0005524">
    <property type="term" value="F:ATP binding"/>
    <property type="evidence" value="ECO:0007669"/>
    <property type="project" value="UniProtKB-KW"/>
</dbReference>
<dbReference type="InterPro" id="IPR003593">
    <property type="entry name" value="AAA+_ATPase"/>
</dbReference>
<dbReference type="FunFam" id="3.40.50.300:FF:000020">
    <property type="entry name" value="Amino acid ABC transporter ATP-binding component"/>
    <property type="match status" value="1"/>
</dbReference>
<gene>
    <name evidence="10" type="primary">artM_1</name>
    <name evidence="10" type="ORF">ERS852471_01937</name>
</gene>
<dbReference type="OrthoDB" id="9804199at2"/>
<name>A0A174GS81_9CLOT</name>
<dbReference type="PROSITE" id="PS00211">
    <property type="entry name" value="ABC_TRANSPORTER_1"/>
    <property type="match status" value="1"/>
</dbReference>
<dbReference type="Pfam" id="PF00005">
    <property type="entry name" value="ABC_tran"/>
    <property type="match status" value="1"/>
</dbReference>
<keyword evidence="5" id="KW-0547">Nucleotide-binding</keyword>
<dbReference type="Proteomes" id="UP000095594">
    <property type="component" value="Unassembled WGS sequence"/>
</dbReference>
<dbReference type="GO" id="GO:0015424">
    <property type="term" value="F:ABC-type amino acid transporter activity"/>
    <property type="evidence" value="ECO:0007669"/>
    <property type="project" value="InterPro"/>
</dbReference>
<dbReference type="SMART" id="SM00382">
    <property type="entry name" value="AAA"/>
    <property type="match status" value="1"/>
</dbReference>
<evidence type="ECO:0000259" key="9">
    <source>
        <dbReference type="PROSITE" id="PS50893"/>
    </source>
</evidence>
<accession>A0A174GS81</accession>
<evidence type="ECO:0000256" key="1">
    <source>
        <dbReference type="ARBA" id="ARBA00004202"/>
    </source>
</evidence>
<evidence type="ECO:0000256" key="8">
    <source>
        <dbReference type="ARBA" id="ARBA00023136"/>
    </source>
</evidence>
<dbReference type="CDD" id="cd03262">
    <property type="entry name" value="ABC_HisP_GlnQ"/>
    <property type="match status" value="1"/>
</dbReference>
<keyword evidence="4" id="KW-1003">Cell membrane</keyword>